<dbReference type="EMBL" id="QSND01000007">
    <property type="protein sequence ID" value="KAA6446979.1"/>
    <property type="molecule type" value="Genomic_DNA"/>
</dbReference>
<dbReference type="RefSeq" id="WP_150150054.1">
    <property type="nucleotide sequence ID" value="NZ_QSND01000007.1"/>
</dbReference>
<gene>
    <name evidence="1" type="ORF">DX927_23325</name>
</gene>
<evidence type="ECO:0000313" key="2">
    <source>
        <dbReference type="Proteomes" id="UP000324326"/>
    </source>
</evidence>
<sequence>MSKELVNYKHNKAVVIKRSPAGKLTDRTLKSNFAENLSSIQNLLKETEKIMGQSITGLTITLRSAGAEKVIRVPEDLLKSKVNE</sequence>
<evidence type="ECO:0000313" key="1">
    <source>
        <dbReference type="EMBL" id="KAA6446979.1"/>
    </source>
</evidence>
<comment type="caution">
    <text evidence="1">The sequence shown here is derived from an EMBL/GenBank/DDBJ whole genome shotgun (WGS) entry which is preliminary data.</text>
</comment>
<organism evidence="1 2">
    <name type="scientific">Bacillus swezeyi</name>
    <dbReference type="NCBI Taxonomy" id="1925020"/>
    <lineage>
        <taxon>Bacteria</taxon>
        <taxon>Bacillati</taxon>
        <taxon>Bacillota</taxon>
        <taxon>Bacilli</taxon>
        <taxon>Bacillales</taxon>
        <taxon>Bacillaceae</taxon>
        <taxon>Bacillus</taxon>
    </lineage>
</organism>
<dbReference type="AlphaFoldDB" id="A0A5M8RFJ4"/>
<protein>
    <submittedName>
        <fullName evidence="1">Uncharacterized protein</fullName>
    </submittedName>
</protein>
<reference evidence="1 2" key="1">
    <citation type="submission" date="2018-08" db="EMBL/GenBank/DDBJ databases">
        <title>Bacillus phenotypic plasticity.</title>
        <authorList>
            <person name="Hurtado E."/>
        </authorList>
    </citation>
    <scope>NUCLEOTIDE SEQUENCE [LARGE SCALE GENOMIC DNA]</scope>
    <source>
        <strain evidence="1 2">427</strain>
    </source>
</reference>
<accession>A0A5M8RFJ4</accession>
<dbReference type="Proteomes" id="UP000324326">
    <property type="component" value="Unassembled WGS sequence"/>
</dbReference>
<name>A0A5M8RFJ4_9BACI</name>
<proteinExistence type="predicted"/>